<accession>A0AAJ4B5C3</accession>
<evidence type="ECO:0000313" key="3">
    <source>
        <dbReference type="Proteomes" id="UP000464688"/>
    </source>
</evidence>
<feature type="domain" description="DUF6531" evidence="1">
    <location>
        <begin position="60"/>
        <end position="123"/>
    </location>
</feature>
<dbReference type="InterPro" id="IPR031325">
    <property type="entry name" value="RHS_repeat"/>
</dbReference>
<dbReference type="Pfam" id="PF05593">
    <property type="entry name" value="RHS_repeat"/>
    <property type="match status" value="1"/>
</dbReference>
<reference evidence="2 3" key="1">
    <citation type="journal article" date="2014" name="Genome Announc.">
        <title>Draft Genome Sequences of a Phylogenetically Diverse Suite of Pseudomonas syringae Strains from Multiple Source Populations.</title>
        <authorList>
            <person name="Baltrus D.A."/>
            <person name="Yourstone S."/>
            <person name="Lind A."/>
            <person name="Guilbaud C."/>
            <person name="Sands D.C."/>
            <person name="Jones C.D."/>
            <person name="Morris C.E."/>
            <person name="Dangl J.L."/>
        </authorList>
    </citation>
    <scope>NUCLEOTIDE SEQUENCE [LARGE SCALE GENOMIC DNA]</scope>
    <source>
        <strain evidence="2 3">UB303</strain>
    </source>
</reference>
<evidence type="ECO:0000259" key="1">
    <source>
        <dbReference type="Pfam" id="PF20148"/>
    </source>
</evidence>
<name>A0AAJ4B5C3_PSESX</name>
<dbReference type="InterPro" id="IPR045351">
    <property type="entry name" value="DUF6531"/>
</dbReference>
<dbReference type="AlphaFoldDB" id="A0AAJ4B5C3"/>
<dbReference type="InterPro" id="IPR006530">
    <property type="entry name" value="YD"/>
</dbReference>
<evidence type="ECO:0000313" key="2">
    <source>
        <dbReference type="EMBL" id="QHF11178.1"/>
    </source>
</evidence>
<organism evidence="2 3">
    <name type="scientific">Pseudomonas syringae UB303</name>
    <dbReference type="NCBI Taxonomy" id="1357287"/>
    <lineage>
        <taxon>Bacteria</taxon>
        <taxon>Pseudomonadati</taxon>
        <taxon>Pseudomonadota</taxon>
        <taxon>Gammaproteobacteria</taxon>
        <taxon>Pseudomonadales</taxon>
        <taxon>Pseudomonadaceae</taxon>
        <taxon>Pseudomonas</taxon>
        <taxon>Pseudomonas syringae</taxon>
    </lineage>
</organism>
<dbReference type="Gene3D" id="2.180.10.10">
    <property type="entry name" value="RHS repeat-associated core"/>
    <property type="match status" value="1"/>
</dbReference>
<proteinExistence type="predicted"/>
<protein>
    <submittedName>
        <fullName evidence="2">RHS repeat protein</fullName>
    </submittedName>
</protein>
<gene>
    <name evidence="2" type="ORF">N026_24535</name>
</gene>
<dbReference type="Proteomes" id="UP000464688">
    <property type="component" value="Chromosome"/>
</dbReference>
<dbReference type="Pfam" id="PF20148">
    <property type="entry name" value="DUF6531"/>
    <property type="match status" value="1"/>
</dbReference>
<dbReference type="NCBIfam" id="TIGR01643">
    <property type="entry name" value="YD_repeat_2x"/>
    <property type="match status" value="1"/>
</dbReference>
<sequence>MQLPTAWLCTFKRKLDGQLDYVGVERKGSNCPIGRFSNDTLGVCNNDEQKGAPPPDSCVGNPINAAVGNKFQLEVDYQFKVGGGSVFSRSYNSFDGLWRHNYSAYLRFATGQLSLVHADGRESFYTISGGTVRADPTETGILVKSGDNWLYTSKDNHQYLFDAEGRLAEWKDVEGFTKKLTYENRNITVSSAGVYLFTFTEDAQHQPLSFTAPDTQIAYYYDSNNHLTQLTRTRGLQTERRKFSYEDTRNTGLLTGITDERGIQFATWAYDEKGRAISSQHSGGAGLTQVAYNADGSSTVTNELGKTTVYQYQQIGGIKRVTSIKGEPSANCPGSNSSYTYNDRGLVLTKTDAKGLITTYEYNDRGLEISRTEASGTTLARTTITEWDPDLFLPIRVIEPNRVTVYSYDNQGRELTRQSTSR</sequence>
<dbReference type="EMBL" id="CP047267">
    <property type="protein sequence ID" value="QHF11178.1"/>
    <property type="molecule type" value="Genomic_DNA"/>
</dbReference>